<dbReference type="PANTHER" id="PTHR43839:SF3">
    <property type="entry name" value="OLIGOPEPTIDE ABC TRANSPORTER, PERMEASE PROTEIN"/>
    <property type="match status" value="1"/>
</dbReference>
<dbReference type="PROSITE" id="PS50928">
    <property type="entry name" value="ABC_TM1"/>
    <property type="match status" value="1"/>
</dbReference>
<dbReference type="SUPFAM" id="SSF161098">
    <property type="entry name" value="MetI-like"/>
    <property type="match status" value="1"/>
</dbReference>
<dbReference type="PANTHER" id="PTHR43839">
    <property type="entry name" value="OPPC IN A BINDING PROTEIN-DEPENDENT TRANSPORT SYSTEM"/>
    <property type="match status" value="1"/>
</dbReference>
<feature type="transmembrane region" description="Helical" evidence="5">
    <location>
        <begin position="345"/>
        <end position="363"/>
    </location>
</feature>
<dbReference type="Gene3D" id="1.10.3720.10">
    <property type="entry name" value="MetI-like"/>
    <property type="match status" value="1"/>
</dbReference>
<evidence type="ECO:0000256" key="3">
    <source>
        <dbReference type="ARBA" id="ARBA00022989"/>
    </source>
</evidence>
<dbReference type="Proteomes" id="UP000295176">
    <property type="component" value="Unassembled WGS sequence"/>
</dbReference>
<keyword evidence="4 5" id="KW-0472">Membrane</keyword>
<keyword evidence="2 5" id="KW-0812">Transmembrane</keyword>
<dbReference type="RefSeq" id="WP_108138814.1">
    <property type="nucleotide sequence ID" value="NZ_JBQPXQ010000007.1"/>
</dbReference>
<dbReference type="EMBL" id="SNXX01000015">
    <property type="protein sequence ID" value="TDP92247.1"/>
    <property type="molecule type" value="Genomic_DNA"/>
</dbReference>
<evidence type="ECO:0000256" key="4">
    <source>
        <dbReference type="ARBA" id="ARBA00023136"/>
    </source>
</evidence>
<dbReference type="InterPro" id="IPR025966">
    <property type="entry name" value="OppC_N"/>
</dbReference>
<reference evidence="7 9" key="1">
    <citation type="submission" date="2018-04" db="EMBL/GenBank/DDBJ databases">
        <title>Subsurface microbial communities from deep shales in Ohio and West Virginia, USA.</title>
        <authorList>
            <person name="Wrighton K."/>
        </authorList>
    </citation>
    <scope>NUCLEOTIDE SEQUENCE [LARGE SCALE GENOMIC DNA]</scope>
    <source>
        <strain evidence="8 10">MSL 7</strain>
        <strain evidence="7 9">WC1</strain>
    </source>
</reference>
<dbReference type="GO" id="GO:0055085">
    <property type="term" value="P:transmembrane transport"/>
    <property type="evidence" value="ECO:0007669"/>
    <property type="project" value="InterPro"/>
</dbReference>
<dbReference type="InterPro" id="IPR035906">
    <property type="entry name" value="MetI-like_sf"/>
</dbReference>
<feature type="transmembrane region" description="Helical" evidence="5">
    <location>
        <begin position="287"/>
        <end position="309"/>
    </location>
</feature>
<comment type="subcellular location">
    <subcellularLocation>
        <location evidence="5">Cell membrane</location>
        <topology evidence="5">Multi-pass membrane protein</topology>
    </subcellularLocation>
    <subcellularLocation>
        <location evidence="1">Membrane</location>
        <topology evidence="1">Multi-pass membrane protein</topology>
    </subcellularLocation>
</comment>
<dbReference type="Pfam" id="PF12911">
    <property type="entry name" value="OppC_N"/>
    <property type="match status" value="1"/>
</dbReference>
<keyword evidence="3 5" id="KW-1133">Transmembrane helix</keyword>
<evidence type="ECO:0000256" key="1">
    <source>
        <dbReference type="ARBA" id="ARBA00004141"/>
    </source>
</evidence>
<feature type="transmembrane region" description="Helical" evidence="5">
    <location>
        <begin position="174"/>
        <end position="198"/>
    </location>
</feature>
<evidence type="ECO:0000256" key="5">
    <source>
        <dbReference type="RuleBase" id="RU363032"/>
    </source>
</evidence>
<dbReference type="InterPro" id="IPR000515">
    <property type="entry name" value="MetI-like"/>
</dbReference>
<name>A0A2T5RMZ3_9FIRM</name>
<dbReference type="AlphaFoldDB" id="A0A2T5RMZ3"/>
<protein>
    <submittedName>
        <fullName evidence="7">Peptide/nickel transport system permease protein</fullName>
    </submittedName>
</protein>
<evidence type="ECO:0000313" key="9">
    <source>
        <dbReference type="Proteomes" id="UP000244089"/>
    </source>
</evidence>
<gene>
    <name evidence="8" type="ORF">C7957_11511</name>
    <name evidence="7" type="ORF">C8C76_10640</name>
</gene>
<dbReference type="Proteomes" id="UP000244089">
    <property type="component" value="Unassembled WGS sequence"/>
</dbReference>
<dbReference type="CDD" id="cd06261">
    <property type="entry name" value="TM_PBP2"/>
    <property type="match status" value="1"/>
</dbReference>
<feature type="transmembrane region" description="Helical" evidence="5">
    <location>
        <begin position="34"/>
        <end position="56"/>
    </location>
</feature>
<evidence type="ECO:0000256" key="2">
    <source>
        <dbReference type="ARBA" id="ARBA00022692"/>
    </source>
</evidence>
<dbReference type="OrthoDB" id="9797852at2"/>
<feature type="domain" description="ABC transmembrane type-1" evidence="6">
    <location>
        <begin position="168"/>
        <end position="364"/>
    </location>
</feature>
<evidence type="ECO:0000313" key="7">
    <source>
        <dbReference type="EMBL" id="PTW00884.1"/>
    </source>
</evidence>
<accession>A0A2T5RMZ3</accession>
<dbReference type="Pfam" id="PF00528">
    <property type="entry name" value="BPD_transp_1"/>
    <property type="match status" value="1"/>
</dbReference>
<organism evidence="7 9">
    <name type="scientific">Halanaerobium saccharolyticum</name>
    <dbReference type="NCBI Taxonomy" id="43595"/>
    <lineage>
        <taxon>Bacteria</taxon>
        <taxon>Bacillati</taxon>
        <taxon>Bacillota</taxon>
        <taxon>Clostridia</taxon>
        <taxon>Halanaerobiales</taxon>
        <taxon>Halanaerobiaceae</taxon>
        <taxon>Halanaerobium</taxon>
    </lineage>
</organism>
<evidence type="ECO:0000313" key="8">
    <source>
        <dbReference type="EMBL" id="TDP92247.1"/>
    </source>
</evidence>
<evidence type="ECO:0000259" key="6">
    <source>
        <dbReference type="PROSITE" id="PS50928"/>
    </source>
</evidence>
<comment type="similarity">
    <text evidence="5">Belongs to the binding-protein-dependent transport system permease family.</text>
</comment>
<feature type="transmembrane region" description="Helical" evidence="5">
    <location>
        <begin position="234"/>
        <end position="256"/>
    </location>
</feature>
<proteinExistence type="inferred from homology"/>
<dbReference type="GO" id="GO:0005886">
    <property type="term" value="C:plasma membrane"/>
    <property type="evidence" value="ECO:0007669"/>
    <property type="project" value="UniProtKB-SubCell"/>
</dbReference>
<evidence type="ECO:0000313" key="10">
    <source>
        <dbReference type="Proteomes" id="UP000295176"/>
    </source>
</evidence>
<keyword evidence="5" id="KW-0813">Transport</keyword>
<comment type="caution">
    <text evidence="7">The sequence shown here is derived from an EMBL/GenBank/DDBJ whole genome shotgun (WGS) entry which is preliminary data.</text>
</comment>
<sequence>MDKQNEKIETETNKLDKSVSYKAKIVRRFLRHKIGMFGAVILIIIYLSAIFGGFIAPYNMLQKNEEYTYAPPTKIHFIDQEGNFSLRPFVYKLEKGRDPVTFAVEYQVNREVKYPIHFLVRGEKYKLLGLFETDLHLFGLEEGADSKLFLMGTDRFGRDLFARTLIGGRVSLSVGLFGILLSFLIGIIMGGISGYYGGWIDNLIQRFIELLRSFPRIPIWLALSMILPPEWSSVKIYFGIVTVLSFIGWTGIARVVRGQFLSYRDKDFVDAARALGASDRSIMFRHILPNTMSYLIVAATLSFPGMILAESSMSFLGLGIKEPMTSWGLLLKQAQQMSVLKSSPWILAPGIFIIVTVLAFNFVGDAMRDAIDPFAVD</sequence>
<dbReference type="EMBL" id="QAXS01000006">
    <property type="protein sequence ID" value="PTW00884.1"/>
    <property type="molecule type" value="Genomic_DNA"/>
</dbReference>